<evidence type="ECO:0000313" key="2">
    <source>
        <dbReference type="Proteomes" id="UP000006967"/>
    </source>
</evidence>
<reference evidence="1 2" key="1">
    <citation type="submission" date="2012-04" db="EMBL/GenBank/DDBJ databases">
        <title>The Genome Sequence of Bacillus cereus VD154.</title>
        <authorList>
            <consortium name="The Broad Institute Genome Sequencing Platform"/>
            <consortium name="The Broad Institute Genome Sequencing Center for Infectious Disease"/>
            <person name="Feldgarden M."/>
            <person name="Van der Auwera G.A."/>
            <person name="Mahillon J."/>
            <person name="Duprez V."/>
            <person name="Timmery S."/>
            <person name="Mattelet C."/>
            <person name="Dierick K."/>
            <person name="Sun M."/>
            <person name="Yu Z."/>
            <person name="Zhu L."/>
            <person name="Hu X."/>
            <person name="Shank E.B."/>
            <person name="Swiecicka I."/>
            <person name="Hansen B.M."/>
            <person name="Andrup L."/>
            <person name="Young S.K."/>
            <person name="Zeng Q."/>
            <person name="Gargeya S."/>
            <person name="Fitzgerald M."/>
            <person name="Haas B."/>
            <person name="Abouelleil A."/>
            <person name="Alvarado L."/>
            <person name="Arachchi H.M."/>
            <person name="Berlin A."/>
            <person name="Chapman S.B."/>
            <person name="Goldberg J."/>
            <person name="Griggs A."/>
            <person name="Gujja S."/>
            <person name="Hansen M."/>
            <person name="Howarth C."/>
            <person name="Imamovic A."/>
            <person name="Larimer J."/>
            <person name="McCowen C."/>
            <person name="Montmayeur A."/>
            <person name="Murphy C."/>
            <person name="Neiman D."/>
            <person name="Pearson M."/>
            <person name="Priest M."/>
            <person name="Roberts A."/>
            <person name="Saif S."/>
            <person name="Shea T."/>
            <person name="Sisk P."/>
            <person name="Sykes S."/>
            <person name="Wortman J."/>
            <person name="Nusbaum C."/>
            <person name="Birren B."/>
        </authorList>
    </citation>
    <scope>NUCLEOTIDE SEQUENCE [LARGE SCALE GENOMIC DNA]</scope>
    <source>
        <strain evidence="1 2">VD154</strain>
    </source>
</reference>
<organism evidence="1 2">
    <name type="scientific">Bacillus cereus VD154</name>
    <dbReference type="NCBI Taxonomy" id="1053238"/>
    <lineage>
        <taxon>Bacteria</taxon>
        <taxon>Bacillati</taxon>
        <taxon>Bacillota</taxon>
        <taxon>Bacilli</taxon>
        <taxon>Bacillales</taxon>
        <taxon>Bacillaceae</taxon>
        <taxon>Bacillus</taxon>
        <taxon>Bacillus cereus group</taxon>
    </lineage>
</organism>
<comment type="caution">
    <text evidence="1">The sequence shown here is derived from an EMBL/GenBank/DDBJ whole genome shotgun (WGS) entry which is preliminary data.</text>
</comment>
<evidence type="ECO:0000313" key="1">
    <source>
        <dbReference type="EMBL" id="EJR64005.1"/>
    </source>
</evidence>
<dbReference type="Proteomes" id="UP000006967">
    <property type="component" value="Unassembled WGS sequence"/>
</dbReference>
<proteinExistence type="predicted"/>
<gene>
    <name evidence="1" type="ORF">IK5_05791</name>
</gene>
<dbReference type="EMBL" id="AHFG01000086">
    <property type="protein sequence ID" value="EJR64005.1"/>
    <property type="molecule type" value="Genomic_DNA"/>
</dbReference>
<accession>A0A9W5KRC6</accession>
<name>A0A9W5KRC6_BACCE</name>
<sequence>MCAYKKVIHRVLGITFALGFGGAIPNTVKSETSLSYKKELKLPTVITQENYGGTYSHIYWTVPLPFSC</sequence>
<protein>
    <submittedName>
        <fullName evidence="1">Uncharacterized protein</fullName>
    </submittedName>
</protein>
<dbReference type="AlphaFoldDB" id="A0A9W5KRC6"/>